<dbReference type="SUPFAM" id="SSF56349">
    <property type="entry name" value="DNA breaking-rejoining enzymes"/>
    <property type="match status" value="1"/>
</dbReference>
<dbReference type="PANTHER" id="PTHR34605">
    <property type="entry name" value="PHAGE_INTEGRASE DOMAIN-CONTAINING PROTEIN"/>
    <property type="match status" value="1"/>
</dbReference>
<dbReference type="PROSITE" id="PS51898">
    <property type="entry name" value="TYR_RECOMBINASE"/>
    <property type="match status" value="1"/>
</dbReference>
<dbReference type="PROSITE" id="PS51900">
    <property type="entry name" value="CB"/>
    <property type="match status" value="1"/>
</dbReference>
<dbReference type="InterPro" id="IPR002104">
    <property type="entry name" value="Integrase_catalytic"/>
</dbReference>
<dbReference type="InterPro" id="IPR013762">
    <property type="entry name" value="Integrase-like_cat_sf"/>
</dbReference>
<evidence type="ECO:0000259" key="5">
    <source>
        <dbReference type="PROSITE" id="PS51898"/>
    </source>
</evidence>
<evidence type="ECO:0000313" key="7">
    <source>
        <dbReference type="EMBL" id="NYJ19618.1"/>
    </source>
</evidence>
<keyword evidence="8" id="KW-1185">Reference proteome</keyword>
<comment type="caution">
    <text evidence="7">The sequence shown here is derived from an EMBL/GenBank/DDBJ whole genome shotgun (WGS) entry which is preliminary data.</text>
</comment>
<dbReference type="GO" id="GO:0003677">
    <property type="term" value="F:DNA binding"/>
    <property type="evidence" value="ECO:0007669"/>
    <property type="project" value="UniProtKB-UniRule"/>
</dbReference>
<evidence type="ECO:0000313" key="8">
    <source>
        <dbReference type="Proteomes" id="UP000537260"/>
    </source>
</evidence>
<dbReference type="CDD" id="cd00799">
    <property type="entry name" value="INT_Cre_C"/>
    <property type="match status" value="1"/>
</dbReference>
<dbReference type="Gene3D" id="1.10.150.130">
    <property type="match status" value="1"/>
</dbReference>
<evidence type="ECO:0000256" key="3">
    <source>
        <dbReference type="ARBA" id="ARBA00023172"/>
    </source>
</evidence>
<dbReference type="GO" id="GO:0006310">
    <property type="term" value="P:DNA recombination"/>
    <property type="evidence" value="ECO:0007669"/>
    <property type="project" value="UniProtKB-KW"/>
</dbReference>
<dbReference type="EMBL" id="JACCFM010000001">
    <property type="protein sequence ID" value="NYJ19618.1"/>
    <property type="molecule type" value="Genomic_DNA"/>
</dbReference>
<evidence type="ECO:0000256" key="2">
    <source>
        <dbReference type="ARBA" id="ARBA00023125"/>
    </source>
</evidence>
<dbReference type="GO" id="GO:0015074">
    <property type="term" value="P:DNA integration"/>
    <property type="evidence" value="ECO:0007669"/>
    <property type="project" value="UniProtKB-KW"/>
</dbReference>
<evidence type="ECO:0000259" key="6">
    <source>
        <dbReference type="PROSITE" id="PS51900"/>
    </source>
</evidence>
<keyword evidence="1" id="KW-0229">DNA integration</keyword>
<dbReference type="Proteomes" id="UP000537260">
    <property type="component" value="Unassembled WGS sequence"/>
</dbReference>
<dbReference type="InterPro" id="IPR044068">
    <property type="entry name" value="CB"/>
</dbReference>
<dbReference type="AlphaFoldDB" id="A0A7Z0EDQ7"/>
<gene>
    <name evidence="7" type="ORF">HNR05_001409</name>
</gene>
<sequence>MELIEKPQPGGTELTQRHIKLVENALLASRAPATRRAYAGAIKRFTEWSAANGNHTPLPADPRSVAAWLVTLAADDGLSMSTITIACSALKAWHLDGGHRDVTRHRGIVQTLAGLRRELGTAPRKKARAFDVPELRRLLNALDTDSNSGRRDRALMLLSFASGMRRSEVVALKRSDLQLSASGIRITIRRSKTDQVGAGVEIAVVAGSNPATCPVRSMRTWLGVRGGGPEDAVFTRVTRGDVILKTTQLSGQSVSLILKATAAKAGVEVEHLSGHSYRASHITEAAAAGVPLERIARTTRHSSSVILGYIRSANLMEETSAASLGL</sequence>
<evidence type="ECO:0000256" key="4">
    <source>
        <dbReference type="PROSITE-ProRule" id="PRU01248"/>
    </source>
</evidence>
<dbReference type="Pfam" id="PF02899">
    <property type="entry name" value="Phage_int_SAM_1"/>
    <property type="match status" value="1"/>
</dbReference>
<keyword evidence="2 4" id="KW-0238">DNA-binding</keyword>
<dbReference type="Gene3D" id="1.10.443.10">
    <property type="entry name" value="Intergrase catalytic core"/>
    <property type="match status" value="1"/>
</dbReference>
<dbReference type="RefSeq" id="WP_179578352.1">
    <property type="nucleotide sequence ID" value="NZ_JACCFM010000001.1"/>
</dbReference>
<organism evidence="7 8">
    <name type="scientific">Glaciibacter psychrotolerans</name>
    <dbReference type="NCBI Taxonomy" id="670054"/>
    <lineage>
        <taxon>Bacteria</taxon>
        <taxon>Bacillati</taxon>
        <taxon>Actinomycetota</taxon>
        <taxon>Actinomycetes</taxon>
        <taxon>Micrococcales</taxon>
        <taxon>Microbacteriaceae</taxon>
        <taxon>Glaciibacter</taxon>
    </lineage>
</organism>
<accession>A0A7Z0EDQ7</accession>
<feature type="domain" description="Core-binding (CB)" evidence="6">
    <location>
        <begin position="9"/>
        <end position="98"/>
    </location>
</feature>
<dbReference type="PANTHER" id="PTHR34605:SF3">
    <property type="entry name" value="P CELL-TYPE AGGLUTINATION PROTEIN MAP4-LIKE-RELATED"/>
    <property type="match status" value="1"/>
</dbReference>
<name>A0A7Z0EDQ7_9MICO</name>
<protein>
    <submittedName>
        <fullName evidence="7">Integrase</fullName>
    </submittedName>
</protein>
<feature type="domain" description="Tyr recombinase" evidence="5">
    <location>
        <begin position="125"/>
        <end position="322"/>
    </location>
</feature>
<evidence type="ECO:0000256" key="1">
    <source>
        <dbReference type="ARBA" id="ARBA00022908"/>
    </source>
</evidence>
<proteinExistence type="predicted"/>
<dbReference type="InterPro" id="IPR052925">
    <property type="entry name" value="Phage_Integrase-like_Recomb"/>
</dbReference>
<keyword evidence="3" id="KW-0233">DNA recombination</keyword>
<dbReference type="InterPro" id="IPR011010">
    <property type="entry name" value="DNA_brk_join_enz"/>
</dbReference>
<dbReference type="Pfam" id="PF00589">
    <property type="entry name" value="Phage_integrase"/>
    <property type="match status" value="1"/>
</dbReference>
<dbReference type="InterPro" id="IPR010998">
    <property type="entry name" value="Integrase_recombinase_N"/>
</dbReference>
<dbReference type="InterPro" id="IPR004107">
    <property type="entry name" value="Integrase_SAM-like_N"/>
</dbReference>
<dbReference type="SUPFAM" id="SSF47823">
    <property type="entry name" value="lambda integrase-like, N-terminal domain"/>
    <property type="match status" value="1"/>
</dbReference>
<reference evidence="7 8" key="1">
    <citation type="submission" date="2020-07" db="EMBL/GenBank/DDBJ databases">
        <title>Sequencing the genomes of 1000 actinobacteria strains.</title>
        <authorList>
            <person name="Klenk H.-P."/>
        </authorList>
    </citation>
    <scope>NUCLEOTIDE SEQUENCE [LARGE SCALE GENOMIC DNA]</scope>
    <source>
        <strain evidence="7 8">LI1</strain>
    </source>
</reference>